<keyword evidence="5" id="KW-0274">FAD</keyword>
<organism evidence="10 11">
    <name type="scientific">Idiomarina aquatica</name>
    <dbReference type="NCBI Taxonomy" id="1327752"/>
    <lineage>
        <taxon>Bacteria</taxon>
        <taxon>Pseudomonadati</taxon>
        <taxon>Pseudomonadota</taxon>
        <taxon>Gammaproteobacteria</taxon>
        <taxon>Alteromonadales</taxon>
        <taxon>Idiomarinaceae</taxon>
        <taxon>Idiomarina</taxon>
    </lineage>
</organism>
<keyword evidence="8" id="KW-0472">Membrane</keyword>
<keyword evidence="4" id="KW-0285">Flavoprotein</keyword>
<evidence type="ECO:0000259" key="9">
    <source>
        <dbReference type="Pfam" id="PF01494"/>
    </source>
</evidence>
<dbReference type="SUPFAM" id="SSF51905">
    <property type="entry name" value="FAD/NAD(P)-binding domain"/>
    <property type="match status" value="1"/>
</dbReference>
<dbReference type="PANTHER" id="PTHR43876">
    <property type="entry name" value="UBIQUINONE BIOSYNTHESIS MONOOXYGENASE COQ6, MITOCHONDRIAL"/>
    <property type="match status" value="1"/>
</dbReference>
<evidence type="ECO:0000256" key="6">
    <source>
        <dbReference type="ARBA" id="ARBA00023002"/>
    </source>
</evidence>
<dbReference type="InterPro" id="IPR010971">
    <property type="entry name" value="UbiH/COQ6"/>
</dbReference>
<dbReference type="GO" id="GO:0071949">
    <property type="term" value="F:FAD binding"/>
    <property type="evidence" value="ECO:0007669"/>
    <property type="project" value="InterPro"/>
</dbReference>
<feature type="transmembrane region" description="Helical" evidence="8">
    <location>
        <begin position="7"/>
        <end position="26"/>
    </location>
</feature>
<dbReference type="InterPro" id="IPR051205">
    <property type="entry name" value="UbiH/COQ6_monooxygenase"/>
</dbReference>
<keyword evidence="10" id="KW-0830">Ubiquinone</keyword>
<dbReference type="PRINTS" id="PR00420">
    <property type="entry name" value="RNGMNOXGNASE"/>
</dbReference>
<evidence type="ECO:0000313" key="10">
    <source>
        <dbReference type="EMBL" id="RUO42537.1"/>
    </source>
</evidence>
<dbReference type="PROSITE" id="PS01304">
    <property type="entry name" value="UBIH"/>
    <property type="match status" value="1"/>
</dbReference>
<dbReference type="AlphaFoldDB" id="A0AA94EDM0"/>
<dbReference type="Gene3D" id="3.50.50.60">
    <property type="entry name" value="FAD/NAD(P)-binding domain"/>
    <property type="match status" value="2"/>
</dbReference>
<keyword evidence="7" id="KW-0503">Monooxygenase</keyword>
<evidence type="ECO:0000256" key="2">
    <source>
        <dbReference type="ARBA" id="ARBA00004749"/>
    </source>
</evidence>
<comment type="caution">
    <text evidence="10">The sequence shown here is derived from an EMBL/GenBank/DDBJ whole genome shotgun (WGS) entry which is preliminary data.</text>
</comment>
<sequence>MIRQQTDIAIVGGGMIGLALACLLATQGRRVTVLERHTQPQLGDELALRVSALNARSRKLLEQCGAWALIAQHRTGPYHRMQVWDKDSPAHIEFSAQDVNADDLGAIVENNVIEHFLWQRAQALQVDIRQAEDWKLLNAGDEDSPAEFSLGNELLSAQLVVGADGGRSQVRQWAELPITFWDYQQQGIVANIKTERPHQGVARQVFLPTGPLALLPTPEAHTVSIVWSADQPFAEQLLAESPERLAKWVEAESGRILGACETASPVKAFPLRMQYARRWQHQRIVLAGDAAHTIHPLAGQGANLGFGDVQELAQVLAEVELKDLRALSRRLGAYVRTRKAETQLMIAAMEAFKRGFGTANPILKGLRAIAFALPNHVTPLKRKLAEIALR</sequence>
<comment type="pathway">
    <text evidence="2">Cofactor biosynthesis; ubiquinone biosynthesis.</text>
</comment>
<evidence type="ECO:0000256" key="4">
    <source>
        <dbReference type="ARBA" id="ARBA00022630"/>
    </source>
</evidence>
<gene>
    <name evidence="10" type="ORF">CWE23_10645</name>
</gene>
<evidence type="ECO:0000256" key="8">
    <source>
        <dbReference type="SAM" id="Phobius"/>
    </source>
</evidence>
<dbReference type="InterPro" id="IPR002938">
    <property type="entry name" value="FAD-bd"/>
</dbReference>
<dbReference type="InterPro" id="IPR036188">
    <property type="entry name" value="FAD/NAD-bd_sf"/>
</dbReference>
<dbReference type="PANTHER" id="PTHR43876:SF7">
    <property type="entry name" value="UBIQUINONE BIOSYNTHESIS MONOOXYGENASE COQ6, MITOCHONDRIAL"/>
    <property type="match status" value="1"/>
</dbReference>
<dbReference type="GO" id="GO:0006744">
    <property type="term" value="P:ubiquinone biosynthetic process"/>
    <property type="evidence" value="ECO:0007669"/>
    <property type="project" value="InterPro"/>
</dbReference>
<reference evidence="11" key="1">
    <citation type="journal article" date="2018" name="Front. Microbiol.">
        <title>Genome-Based Analysis Reveals the Taxonomy and Diversity of the Family Idiomarinaceae.</title>
        <authorList>
            <person name="Liu Y."/>
            <person name="Lai Q."/>
            <person name="Shao Z."/>
        </authorList>
    </citation>
    <scope>NUCLEOTIDE SEQUENCE [LARGE SCALE GENOMIC DNA]</scope>
    <source>
        <strain evidence="11">SN-14</strain>
    </source>
</reference>
<keyword evidence="8" id="KW-0812">Transmembrane</keyword>
<evidence type="ECO:0000256" key="1">
    <source>
        <dbReference type="ARBA" id="ARBA00001974"/>
    </source>
</evidence>
<dbReference type="GO" id="GO:0019168">
    <property type="term" value="F:2-polyprenylphenol 6-hydroxylase activity"/>
    <property type="evidence" value="ECO:0007669"/>
    <property type="project" value="TreeGrafter"/>
</dbReference>
<dbReference type="Proteomes" id="UP000286680">
    <property type="component" value="Unassembled WGS sequence"/>
</dbReference>
<dbReference type="PROSITE" id="PS51257">
    <property type="entry name" value="PROKAR_LIPOPROTEIN"/>
    <property type="match status" value="1"/>
</dbReference>
<name>A0AA94EDM0_9GAMM</name>
<feature type="domain" description="FAD-binding" evidence="9">
    <location>
        <begin position="6"/>
        <end position="345"/>
    </location>
</feature>
<comment type="similarity">
    <text evidence="3">Belongs to the UbiH/COQ6 family.</text>
</comment>
<accession>A0AA94EDM0</accession>
<evidence type="ECO:0000256" key="3">
    <source>
        <dbReference type="ARBA" id="ARBA00005349"/>
    </source>
</evidence>
<keyword evidence="6" id="KW-0560">Oxidoreductase</keyword>
<proteinExistence type="inferred from homology"/>
<keyword evidence="8" id="KW-1133">Transmembrane helix</keyword>
<keyword evidence="11" id="KW-1185">Reference proteome</keyword>
<evidence type="ECO:0000313" key="11">
    <source>
        <dbReference type="Proteomes" id="UP000286680"/>
    </source>
</evidence>
<dbReference type="InterPro" id="IPR018168">
    <property type="entry name" value="Ubi_Hdrlase_CS"/>
</dbReference>
<dbReference type="EMBL" id="PIPS01000003">
    <property type="protein sequence ID" value="RUO42537.1"/>
    <property type="molecule type" value="Genomic_DNA"/>
</dbReference>
<dbReference type="Pfam" id="PF01494">
    <property type="entry name" value="FAD_binding_3"/>
    <property type="match status" value="1"/>
</dbReference>
<protein>
    <submittedName>
        <fullName evidence="10">Ubiquinone biosynthesis protein UbiH</fullName>
    </submittedName>
</protein>
<comment type="cofactor">
    <cofactor evidence="1">
        <name>FAD</name>
        <dbReference type="ChEBI" id="CHEBI:57692"/>
    </cofactor>
</comment>
<evidence type="ECO:0000256" key="5">
    <source>
        <dbReference type="ARBA" id="ARBA00022827"/>
    </source>
</evidence>
<evidence type="ECO:0000256" key="7">
    <source>
        <dbReference type="ARBA" id="ARBA00023033"/>
    </source>
</evidence>
<dbReference type="RefSeq" id="WP_105307168.1">
    <property type="nucleotide sequence ID" value="NZ_PIPS01000003.1"/>
</dbReference>
<dbReference type="NCBIfam" id="TIGR01988">
    <property type="entry name" value="Ubi-OHases"/>
    <property type="match status" value="1"/>
</dbReference>